<dbReference type="AlphaFoldDB" id="B3EQW1"/>
<name>B3EQW1_CHLPB</name>
<dbReference type="OrthoDB" id="598505at2"/>
<dbReference type="KEGG" id="cpb:Cphamn1_1210"/>
<proteinExistence type="predicted"/>
<organism evidence="1">
    <name type="scientific">Chlorobium phaeobacteroides (strain BS1)</name>
    <dbReference type="NCBI Taxonomy" id="331678"/>
    <lineage>
        <taxon>Bacteria</taxon>
        <taxon>Pseudomonadati</taxon>
        <taxon>Chlorobiota</taxon>
        <taxon>Chlorobiia</taxon>
        <taxon>Chlorobiales</taxon>
        <taxon>Chlorobiaceae</taxon>
        <taxon>Chlorobium/Pelodictyon group</taxon>
        <taxon>Chlorobium</taxon>
    </lineage>
</organism>
<dbReference type="EMBL" id="CP001101">
    <property type="protein sequence ID" value="ACE04142.1"/>
    <property type="molecule type" value="Genomic_DNA"/>
</dbReference>
<protein>
    <submittedName>
        <fullName evidence="1">Uncharacterized protein</fullName>
    </submittedName>
</protein>
<evidence type="ECO:0000313" key="1">
    <source>
        <dbReference type="EMBL" id="ACE04142.1"/>
    </source>
</evidence>
<dbReference type="HOGENOM" id="CLU_2715048_0_0_10"/>
<gene>
    <name evidence="1" type="ordered locus">Cphamn1_1210</name>
</gene>
<accession>B3EQW1</accession>
<sequence>MQNEQRVKQLQCDLGLLHENVREMLEDKESRSCLRYDERRRVEEILGALHEDILVLEMGAEVIAMIFAGIEN</sequence>
<reference evidence="1" key="1">
    <citation type="submission" date="2008-06" db="EMBL/GenBank/DDBJ databases">
        <title>Complete sequence of Chlorobium phaeobacteroides BS1.</title>
        <authorList>
            <consortium name="US DOE Joint Genome Institute"/>
            <person name="Lucas S."/>
            <person name="Copeland A."/>
            <person name="Lapidus A."/>
            <person name="Glavina del Rio T."/>
            <person name="Dalin E."/>
            <person name="Tice H."/>
            <person name="Bruce D."/>
            <person name="Goodwin L."/>
            <person name="Pitluck S."/>
            <person name="Schmutz J."/>
            <person name="Larimer F."/>
            <person name="Land M."/>
            <person name="Hauser L."/>
            <person name="Kyrpides N."/>
            <person name="Ovchinnikova G."/>
            <person name="Li T."/>
            <person name="Liu Z."/>
            <person name="Zhao F."/>
            <person name="Overmann J."/>
            <person name="Bryant D.A."/>
            <person name="Richardson P."/>
        </authorList>
    </citation>
    <scope>NUCLEOTIDE SEQUENCE [LARGE SCALE GENOMIC DNA]</scope>
    <source>
        <strain evidence="1">BS1</strain>
    </source>
</reference>